<dbReference type="PANTHER" id="PTHR30163">
    <property type="entry name" value="MEMBRANE-BOUND LYTIC MUREIN TRANSGLYCOSYLASE B"/>
    <property type="match status" value="1"/>
</dbReference>
<dbReference type="Proteomes" id="UP000305709">
    <property type="component" value="Unassembled WGS sequence"/>
</dbReference>
<dbReference type="NCBIfam" id="TIGR02283">
    <property type="entry name" value="MltB_2"/>
    <property type="match status" value="1"/>
</dbReference>
<dbReference type="InterPro" id="IPR002477">
    <property type="entry name" value="Peptidoglycan-bd-like"/>
</dbReference>
<dbReference type="SUPFAM" id="SSF47090">
    <property type="entry name" value="PGBD-like"/>
    <property type="match status" value="1"/>
</dbReference>
<accession>A0A5C4NG54</accession>
<dbReference type="Pfam" id="PF13406">
    <property type="entry name" value="SLT_2"/>
    <property type="match status" value="2"/>
</dbReference>
<dbReference type="GO" id="GO:0009253">
    <property type="term" value="P:peptidoglycan catabolic process"/>
    <property type="evidence" value="ECO:0007669"/>
    <property type="project" value="TreeGrafter"/>
</dbReference>
<dbReference type="PANTHER" id="PTHR30163:SF8">
    <property type="entry name" value="LYTIC MUREIN TRANSGLYCOSYLASE"/>
    <property type="match status" value="1"/>
</dbReference>
<dbReference type="FunFam" id="1.10.8.350:FF:000001">
    <property type="entry name" value="Lytic murein transglycosylase B"/>
    <property type="match status" value="1"/>
</dbReference>
<dbReference type="InterPro" id="IPR043426">
    <property type="entry name" value="MltB-like"/>
</dbReference>
<dbReference type="EMBL" id="VDFV01000008">
    <property type="protein sequence ID" value="TNC72368.1"/>
    <property type="molecule type" value="Genomic_DNA"/>
</dbReference>
<keyword evidence="1" id="KW-0732">Signal</keyword>
<dbReference type="Gene3D" id="1.10.530.10">
    <property type="match status" value="2"/>
</dbReference>
<organism evidence="4 5">
    <name type="scientific">Rubellimicrobium roseum</name>
    <dbReference type="NCBI Taxonomy" id="687525"/>
    <lineage>
        <taxon>Bacteria</taxon>
        <taxon>Pseudomonadati</taxon>
        <taxon>Pseudomonadota</taxon>
        <taxon>Alphaproteobacteria</taxon>
        <taxon>Rhodobacterales</taxon>
        <taxon>Roseobacteraceae</taxon>
        <taxon>Rubellimicrobium</taxon>
    </lineage>
</organism>
<feature type="signal peptide" evidence="1">
    <location>
        <begin position="1"/>
        <end position="19"/>
    </location>
</feature>
<evidence type="ECO:0000313" key="5">
    <source>
        <dbReference type="Proteomes" id="UP000305709"/>
    </source>
</evidence>
<evidence type="ECO:0000256" key="1">
    <source>
        <dbReference type="SAM" id="SignalP"/>
    </source>
</evidence>
<keyword evidence="5" id="KW-1185">Reference proteome</keyword>
<dbReference type="InterPro" id="IPR036365">
    <property type="entry name" value="PGBD-like_sf"/>
</dbReference>
<dbReference type="Gene3D" id="1.10.101.10">
    <property type="entry name" value="PGBD-like superfamily/PGBD"/>
    <property type="match status" value="1"/>
</dbReference>
<sequence>MAQRRARLLLAGAAALALAACGGGFSRGGQGTMAQPAVNEWASVPNPAYDAWVLNFLPRARSAGIPDATLQAAFAQGGFIPAVIERDRNQAEFKRSLPDYLLTAVSDSRVENGRAALARHADALARIEATYGVDREVVVAVWGMESSYGTRKGDVPVVPALSTLAFEGRRAQFFESQLLSALRILAAGDTTPQAMKGSWAGAMGHTQFIPTSFESLAVDFTGDGRRDIWGEDPSDALASTANYLARSGWRRGESWGSLASEGSGGRVIQPEGAPAFRVYGNFDVIKRYNNSDAYAIAVGHLADRLKGRPPLAGIFSSERPLTLPERVALQERLTALGFDTGGTDGNVGPRTIQAIRDFQTSRGLAPTGFAAPSVLAALR</sequence>
<comment type="caution">
    <text evidence="4">The sequence shown here is derived from an EMBL/GenBank/DDBJ whole genome shotgun (WGS) entry which is preliminary data.</text>
</comment>
<gene>
    <name evidence="4" type="ORF">FHG71_08235</name>
</gene>
<dbReference type="InterPro" id="IPR036366">
    <property type="entry name" value="PGBDSf"/>
</dbReference>
<dbReference type="Pfam" id="PF01471">
    <property type="entry name" value="PG_binding_1"/>
    <property type="match status" value="1"/>
</dbReference>
<feature type="domain" description="Transglycosylase SLT" evidence="3">
    <location>
        <begin position="270"/>
        <end position="303"/>
    </location>
</feature>
<evidence type="ECO:0000259" key="2">
    <source>
        <dbReference type="Pfam" id="PF01471"/>
    </source>
</evidence>
<dbReference type="InterPro" id="IPR031304">
    <property type="entry name" value="SLT_2"/>
</dbReference>
<dbReference type="InterPro" id="IPR011970">
    <property type="entry name" value="MltB_2"/>
</dbReference>
<feature type="domain" description="Transglycosylase SLT" evidence="3">
    <location>
        <begin position="50"/>
        <end position="257"/>
    </location>
</feature>
<dbReference type="InterPro" id="IPR023346">
    <property type="entry name" value="Lysozyme-like_dom_sf"/>
</dbReference>
<feature type="domain" description="Peptidoglycan binding-like" evidence="2">
    <location>
        <begin position="324"/>
        <end position="378"/>
    </location>
</feature>
<dbReference type="OrthoDB" id="9808544at2"/>
<dbReference type="RefSeq" id="WP_139081151.1">
    <property type="nucleotide sequence ID" value="NZ_VDFV01000008.1"/>
</dbReference>
<dbReference type="SUPFAM" id="SSF53955">
    <property type="entry name" value="Lysozyme-like"/>
    <property type="match status" value="1"/>
</dbReference>
<dbReference type="GO" id="GO:0008933">
    <property type="term" value="F:peptidoglycan lytic transglycosylase activity"/>
    <property type="evidence" value="ECO:0007669"/>
    <property type="project" value="TreeGrafter"/>
</dbReference>
<dbReference type="Gene3D" id="1.10.8.350">
    <property type="entry name" value="Bacterial muramidase"/>
    <property type="match status" value="1"/>
</dbReference>
<dbReference type="AlphaFoldDB" id="A0A5C4NG54"/>
<proteinExistence type="predicted"/>
<feature type="chain" id="PRO_5022838785" evidence="1">
    <location>
        <begin position="20"/>
        <end position="379"/>
    </location>
</feature>
<dbReference type="PROSITE" id="PS51257">
    <property type="entry name" value="PROKAR_LIPOPROTEIN"/>
    <property type="match status" value="1"/>
</dbReference>
<protein>
    <submittedName>
        <fullName evidence="4">Lytic murein transglycosylase</fullName>
    </submittedName>
</protein>
<evidence type="ECO:0000313" key="4">
    <source>
        <dbReference type="EMBL" id="TNC72368.1"/>
    </source>
</evidence>
<evidence type="ECO:0000259" key="3">
    <source>
        <dbReference type="Pfam" id="PF13406"/>
    </source>
</evidence>
<dbReference type="CDD" id="cd13399">
    <property type="entry name" value="Slt35-like"/>
    <property type="match status" value="1"/>
</dbReference>
<reference evidence="4 5" key="1">
    <citation type="submission" date="2019-06" db="EMBL/GenBank/DDBJ databases">
        <authorList>
            <person name="Jiang L."/>
        </authorList>
    </citation>
    <scope>NUCLEOTIDE SEQUENCE [LARGE SCALE GENOMIC DNA]</scope>
    <source>
        <strain evidence="4 5">YIM 48858</strain>
    </source>
</reference>
<name>A0A5C4NG54_9RHOB</name>